<evidence type="ECO:0000256" key="2">
    <source>
        <dbReference type="ARBA" id="ARBA00006024"/>
    </source>
</evidence>
<dbReference type="Pfam" id="PF12156">
    <property type="entry name" value="ATPase-cat_bd"/>
    <property type="match status" value="1"/>
</dbReference>
<dbReference type="GO" id="GO:0016887">
    <property type="term" value="F:ATP hydrolysis activity"/>
    <property type="evidence" value="ECO:0007669"/>
    <property type="project" value="InterPro"/>
</dbReference>
<dbReference type="NCBIfam" id="TIGR01511">
    <property type="entry name" value="ATPase-IB1_Cu"/>
    <property type="match status" value="1"/>
</dbReference>
<dbReference type="SUPFAM" id="SSF81665">
    <property type="entry name" value="Calcium ATPase, transmembrane domain M"/>
    <property type="match status" value="1"/>
</dbReference>
<dbReference type="InterPro" id="IPR059000">
    <property type="entry name" value="ATPase_P-type_domA"/>
</dbReference>
<dbReference type="InterPro" id="IPR036163">
    <property type="entry name" value="HMA_dom_sf"/>
</dbReference>
<comment type="similarity">
    <text evidence="2 7">Belongs to the cation transport ATPase (P-type) (TC 3.A.3) family. Type IB subfamily.</text>
</comment>
<dbReference type="InterPro" id="IPR021993">
    <property type="entry name" value="ATPase-cat-bd"/>
</dbReference>
<evidence type="ECO:0000313" key="10">
    <source>
        <dbReference type="EMBL" id="HGZ42244.1"/>
    </source>
</evidence>
<dbReference type="Gene3D" id="3.40.50.1000">
    <property type="entry name" value="HAD superfamily/HAD-like"/>
    <property type="match status" value="1"/>
</dbReference>
<keyword evidence="7" id="KW-0547">Nucleotide-binding</keyword>
<dbReference type="SUPFAM" id="SSF55008">
    <property type="entry name" value="HMA, heavy metal-associated domain"/>
    <property type="match status" value="1"/>
</dbReference>
<keyword evidence="7" id="KW-1003">Cell membrane</keyword>
<dbReference type="NCBIfam" id="TIGR01525">
    <property type="entry name" value="ATPase-IB_hvy"/>
    <property type="match status" value="1"/>
</dbReference>
<dbReference type="Gene3D" id="3.30.70.100">
    <property type="match status" value="1"/>
</dbReference>
<feature type="domain" description="P-type ATPase A" evidence="8">
    <location>
        <begin position="319"/>
        <end position="418"/>
    </location>
</feature>
<feature type="transmembrane region" description="Helical" evidence="7">
    <location>
        <begin position="788"/>
        <end position="807"/>
    </location>
</feature>
<name>A0A832I250_UNCEI</name>
<keyword evidence="4 7" id="KW-0479">Metal-binding</keyword>
<keyword evidence="6 7" id="KW-0472">Membrane</keyword>
<reference evidence="10" key="1">
    <citation type="journal article" date="2020" name="mSystems">
        <title>Genome- and Community-Level Interaction Insights into Carbon Utilization and Element Cycling Functions of Hydrothermarchaeota in Hydrothermal Sediment.</title>
        <authorList>
            <person name="Zhou Z."/>
            <person name="Liu Y."/>
            <person name="Xu W."/>
            <person name="Pan J."/>
            <person name="Luo Z.H."/>
            <person name="Li M."/>
        </authorList>
    </citation>
    <scope>NUCLEOTIDE SEQUENCE [LARGE SCALE GENOMIC DNA]</scope>
    <source>
        <strain evidence="10">SpSt-381</strain>
    </source>
</reference>
<evidence type="ECO:0000259" key="8">
    <source>
        <dbReference type="Pfam" id="PF00122"/>
    </source>
</evidence>
<dbReference type="InterPro" id="IPR023298">
    <property type="entry name" value="ATPase_P-typ_TM_dom_sf"/>
</dbReference>
<feature type="transmembrane region" description="Helical" evidence="7">
    <location>
        <begin position="222"/>
        <end position="243"/>
    </location>
</feature>
<feature type="transmembrane region" description="Helical" evidence="7">
    <location>
        <begin position="255"/>
        <end position="277"/>
    </location>
</feature>
<dbReference type="NCBIfam" id="TIGR01494">
    <property type="entry name" value="ATPase_P-type"/>
    <property type="match status" value="1"/>
</dbReference>
<feature type="transmembrane region" description="Helical" evidence="7">
    <location>
        <begin position="435"/>
        <end position="454"/>
    </location>
</feature>
<evidence type="ECO:0000256" key="7">
    <source>
        <dbReference type="RuleBase" id="RU362081"/>
    </source>
</evidence>
<dbReference type="Gene3D" id="2.70.150.10">
    <property type="entry name" value="Calcium-transporting ATPase, cytoplasmic transduction domain A"/>
    <property type="match status" value="1"/>
</dbReference>
<keyword evidence="3 7" id="KW-0812">Transmembrane</keyword>
<dbReference type="PROSITE" id="PS00154">
    <property type="entry name" value="ATPASE_E1_E2"/>
    <property type="match status" value="1"/>
</dbReference>
<feature type="transmembrane region" description="Helical" evidence="7">
    <location>
        <begin position="283"/>
        <end position="301"/>
    </location>
</feature>
<feature type="transmembrane region" description="Helical" evidence="7">
    <location>
        <begin position="766"/>
        <end position="782"/>
    </location>
</feature>
<dbReference type="InterPro" id="IPR023214">
    <property type="entry name" value="HAD_sf"/>
</dbReference>
<dbReference type="AlphaFoldDB" id="A0A832I250"/>
<feature type="transmembrane region" description="Helical" evidence="7">
    <location>
        <begin position="187"/>
        <end position="210"/>
    </location>
</feature>
<dbReference type="SUPFAM" id="SSF81653">
    <property type="entry name" value="Calcium ATPase, transduction domain A"/>
    <property type="match status" value="1"/>
</dbReference>
<evidence type="ECO:0000256" key="1">
    <source>
        <dbReference type="ARBA" id="ARBA00004370"/>
    </source>
</evidence>
<dbReference type="SUPFAM" id="SSF56784">
    <property type="entry name" value="HAD-like"/>
    <property type="match status" value="1"/>
</dbReference>
<dbReference type="InterPro" id="IPR001757">
    <property type="entry name" value="P_typ_ATPase"/>
</dbReference>
<feature type="transmembrane region" description="Helical" evidence="7">
    <location>
        <begin position="466"/>
        <end position="491"/>
    </location>
</feature>
<comment type="subcellular location">
    <subcellularLocation>
        <location evidence="7">Cell membrane</location>
    </subcellularLocation>
    <subcellularLocation>
        <location evidence="1">Membrane</location>
    </subcellularLocation>
</comment>
<dbReference type="InterPro" id="IPR018303">
    <property type="entry name" value="ATPase_P-typ_P_site"/>
</dbReference>
<dbReference type="GO" id="GO:0046872">
    <property type="term" value="F:metal ion binding"/>
    <property type="evidence" value="ECO:0007669"/>
    <property type="project" value="UniProtKB-KW"/>
</dbReference>
<evidence type="ECO:0000256" key="3">
    <source>
        <dbReference type="ARBA" id="ARBA00022692"/>
    </source>
</evidence>
<comment type="caution">
    <text evidence="10">The sequence shown here is derived from an EMBL/GenBank/DDBJ whole genome shotgun (WGS) entry which is preliminary data.</text>
</comment>
<dbReference type="InterPro" id="IPR023299">
    <property type="entry name" value="ATPase_P-typ_cyto_dom_N"/>
</dbReference>
<dbReference type="Pfam" id="PF00702">
    <property type="entry name" value="Hydrolase"/>
    <property type="match status" value="1"/>
</dbReference>
<evidence type="ECO:0000259" key="9">
    <source>
        <dbReference type="Pfam" id="PF12156"/>
    </source>
</evidence>
<organism evidence="10">
    <name type="scientific">Eiseniibacteriota bacterium</name>
    <dbReference type="NCBI Taxonomy" id="2212470"/>
    <lineage>
        <taxon>Bacteria</taxon>
        <taxon>Candidatus Eiseniibacteriota</taxon>
    </lineage>
</organism>
<dbReference type="GO" id="GO:0005524">
    <property type="term" value="F:ATP binding"/>
    <property type="evidence" value="ECO:0007669"/>
    <property type="project" value="UniProtKB-UniRule"/>
</dbReference>
<dbReference type="Gene3D" id="3.40.1110.10">
    <property type="entry name" value="Calcium-transporting ATPase, cytoplasmic domain N"/>
    <property type="match status" value="1"/>
</dbReference>
<dbReference type="InterPro" id="IPR036412">
    <property type="entry name" value="HAD-like_sf"/>
</dbReference>
<dbReference type="CDD" id="cd00371">
    <property type="entry name" value="HMA"/>
    <property type="match status" value="1"/>
</dbReference>
<dbReference type="PANTHER" id="PTHR46594:SF4">
    <property type="entry name" value="P-TYPE CATION-TRANSPORTING ATPASE"/>
    <property type="match status" value="1"/>
</dbReference>
<feature type="domain" description="Putative metal-binding" evidence="9">
    <location>
        <begin position="22"/>
        <end position="96"/>
    </location>
</feature>
<evidence type="ECO:0000256" key="6">
    <source>
        <dbReference type="ARBA" id="ARBA00023136"/>
    </source>
</evidence>
<dbReference type="Pfam" id="PF00122">
    <property type="entry name" value="E1-E2_ATPase"/>
    <property type="match status" value="1"/>
</dbReference>
<dbReference type="EMBL" id="DSQF01000003">
    <property type="protein sequence ID" value="HGZ42244.1"/>
    <property type="molecule type" value="Genomic_DNA"/>
</dbReference>
<gene>
    <name evidence="10" type="ORF">ENR23_02255</name>
</gene>
<dbReference type="InterPro" id="IPR006121">
    <property type="entry name" value="HMA_dom"/>
</dbReference>
<dbReference type="PANTHER" id="PTHR46594">
    <property type="entry name" value="P-TYPE CATION-TRANSPORTING ATPASE"/>
    <property type="match status" value="1"/>
</dbReference>
<accession>A0A832I250</accession>
<keyword evidence="5 7" id="KW-1133">Transmembrane helix</keyword>
<protein>
    <submittedName>
        <fullName evidence="10">Heavy metal translocating P-type ATPase</fullName>
    </submittedName>
</protein>
<dbReference type="PRINTS" id="PR00119">
    <property type="entry name" value="CATATPASE"/>
</dbReference>
<evidence type="ECO:0000256" key="5">
    <source>
        <dbReference type="ARBA" id="ARBA00022989"/>
    </source>
</evidence>
<evidence type="ECO:0000256" key="4">
    <source>
        <dbReference type="ARBA" id="ARBA00022723"/>
    </source>
</evidence>
<dbReference type="GO" id="GO:0005886">
    <property type="term" value="C:plasma membrane"/>
    <property type="evidence" value="ECO:0007669"/>
    <property type="project" value="UniProtKB-SubCell"/>
</dbReference>
<dbReference type="InterPro" id="IPR008250">
    <property type="entry name" value="ATPase_P-typ_transduc_dom_A_sf"/>
</dbReference>
<proteinExistence type="inferred from homology"/>
<sequence length="817" mass="84918">MSVADTAAAPARGAAAARALVACAHCGLDVPPGLLEPGAERPFCCAGCRAAYAVIHDSGLDRYYDLEQRRGAAVTPSGKSFEEFDHPTFHELYVRRRPDGLAETELYLEGIHCASCVWLVERAPFTLAGFAGAELDAPRARVRVTWRPETLALSRVARLLDTLGYRPHPFRGVRADALRRAEDRTMVAHIGVAGALAGNVMLVALALYSGWFSGMEPGFERYFRWLSLTLTAPALLFPGRVFFRGALAALRARSLHMDVPIALALAAGFVRGAVNTVSNRGPIYFDGVAMLVFLLLVGRFLQQRAQRAAADSAELLHALRPATARLAEGDAVREVPAEALLPGMVLEVRPGDTLAADGTVLEGASDLDLSLLTGESRPVAAAPGDRVWAGTVNRTAPLRVRVDEAGEATRVGRLLAEVEAGARRRAPVVRTADRLAGAFVAVVLVLAGATWALWAGRDPSMALDHAIALLIVTCPCALALATPLAVTVAIGRAASAGMLIRGGDALEALARPGLMLLDKTGTLTEGRAALAAWEGDEDVKPLVLALERHAVHPVAEGFRAAWPDLVAPEATDVAHVAGGGVEGVVAGRRVAVGAPAFVRARLAPGCAPPPAAAGGALTPVWVAVDGALVARAGFGDAIRPGARAALDGLRARGWRLRILSGDDPAVVRATGAALGFAPEACEGGATPEDKLRAVEAHAARGTVVMVGDGVNDAAAIARATVGIGVHGGAEASLAAADVFLARPGVAELDALVRGAARTLGVIRRNIVFSLAYNVVGAALAMAGVINPLIAAVLMPVSSLTVVIASWRGRTFEGRDLR</sequence>
<dbReference type="GO" id="GO:0019829">
    <property type="term" value="F:ATPase-coupled monoatomic cation transmembrane transporter activity"/>
    <property type="evidence" value="ECO:0007669"/>
    <property type="project" value="InterPro"/>
</dbReference>
<dbReference type="InterPro" id="IPR027256">
    <property type="entry name" value="P-typ_ATPase_IB"/>
</dbReference>
<keyword evidence="7" id="KW-0067">ATP-binding</keyword>